<evidence type="ECO:0000313" key="3">
    <source>
        <dbReference type="EMBL" id="OAH26568.1"/>
    </source>
</evidence>
<comment type="similarity">
    <text evidence="1">Belongs to the PrpF family.</text>
</comment>
<organism evidence="3 4">
    <name type="scientific">Corynebacterium stationis</name>
    <dbReference type="NCBI Taxonomy" id="1705"/>
    <lineage>
        <taxon>Bacteria</taxon>
        <taxon>Bacillati</taxon>
        <taxon>Actinomycetota</taxon>
        <taxon>Actinomycetes</taxon>
        <taxon>Mycobacteriales</taxon>
        <taxon>Corynebacteriaceae</taxon>
        <taxon>Corynebacterium</taxon>
    </lineage>
</organism>
<keyword evidence="2" id="KW-0413">Isomerase</keyword>
<dbReference type="EMBL" id="LSTQ01000023">
    <property type="protein sequence ID" value="OAH26568.1"/>
    <property type="molecule type" value="Genomic_DNA"/>
</dbReference>
<evidence type="ECO:0000313" key="4">
    <source>
        <dbReference type="Proteomes" id="UP000076947"/>
    </source>
</evidence>
<proteinExistence type="inferred from homology"/>
<dbReference type="PANTHER" id="PTHR43709:SF2">
    <property type="entry name" value="DUF453 DOMAIN PROTEIN (AFU_ORTHOLOGUE AFUA_6G00360)"/>
    <property type="match status" value="1"/>
</dbReference>
<reference evidence="4" key="1">
    <citation type="submission" date="2016-02" db="EMBL/GenBank/DDBJ databases">
        <authorList>
            <person name="Kaur G."/>
            <person name="Nair G.R."/>
            <person name="Mayilraj S."/>
        </authorList>
    </citation>
    <scope>NUCLEOTIDE SEQUENCE [LARGE SCALE GENOMIC DNA]</scope>
    <source>
        <strain evidence="4">GA-15</strain>
    </source>
</reference>
<name>A0A177ICL1_9CORY</name>
<dbReference type="Pfam" id="PF04303">
    <property type="entry name" value="PrpF"/>
    <property type="match status" value="1"/>
</dbReference>
<evidence type="ECO:0008006" key="5">
    <source>
        <dbReference type="Google" id="ProtNLM"/>
    </source>
</evidence>
<evidence type="ECO:0000256" key="1">
    <source>
        <dbReference type="ARBA" id="ARBA00007673"/>
    </source>
</evidence>
<gene>
    <name evidence="3" type="ORF">AYJ05_03730</name>
</gene>
<dbReference type="InterPro" id="IPR007400">
    <property type="entry name" value="PrpF-like"/>
</dbReference>
<dbReference type="Proteomes" id="UP000076947">
    <property type="component" value="Unassembled WGS sequence"/>
</dbReference>
<dbReference type="RefSeq" id="WP_066840049.1">
    <property type="nucleotide sequence ID" value="NZ_LSTQ01000023.1"/>
</dbReference>
<evidence type="ECO:0000256" key="2">
    <source>
        <dbReference type="ARBA" id="ARBA00023235"/>
    </source>
</evidence>
<dbReference type="SUPFAM" id="SSF54506">
    <property type="entry name" value="Diaminopimelate epimerase-like"/>
    <property type="match status" value="2"/>
</dbReference>
<accession>A0A177ICL1</accession>
<dbReference type="OrthoDB" id="9779763at2"/>
<dbReference type="AlphaFoldDB" id="A0A177ICL1"/>
<dbReference type="GO" id="GO:0016853">
    <property type="term" value="F:isomerase activity"/>
    <property type="evidence" value="ECO:0007669"/>
    <property type="project" value="UniProtKB-KW"/>
</dbReference>
<dbReference type="PANTHER" id="PTHR43709">
    <property type="entry name" value="ACONITATE ISOMERASE-RELATED"/>
    <property type="match status" value="1"/>
</dbReference>
<dbReference type="Gene3D" id="3.10.310.10">
    <property type="entry name" value="Diaminopimelate Epimerase, Chain A, domain 1"/>
    <property type="match status" value="2"/>
</dbReference>
<keyword evidence="4" id="KW-1185">Reference proteome</keyword>
<comment type="caution">
    <text evidence="3">The sequence shown here is derived from an EMBL/GenBank/DDBJ whole genome shotgun (WGS) entry which is preliminary data.</text>
</comment>
<sequence>MEIQARWMRGGTSKCWVFESEELEAQSSTVDDVLLRAFGSPDVRQLDGVGGGTSTTSKAVIISPSEDPDIDIKFSFAQVGIEEAKVDWGSNCGNCSATVGLYGIETGLVKAEPGVTRIRVLNENTNQVIVQSLDTPNGKLVESPTETMPGTKFAGHKVVLGFTDPEGKTTGALFPTGNKMDQFEVGGRVFNATLIDAGAPVVMVAASDFGLASENYEVWPATVASQLDLLDEVRRQASVMMGLSDSFESAARAIPKIGVVTPSTSEESDLKILMLSMGKLHPAIPITGSIAISKAILEDGTVACSASAQPESLRILTPVGVIETKVSIDDFATEIGVVRTSRTIADATLFLPEHDEVGPRIEVA</sequence>
<protein>
    <recommendedName>
        <fullName evidence="5">Methylitaconate delta2-delta3-isomerase</fullName>
    </recommendedName>
</protein>